<protein>
    <submittedName>
        <fullName evidence="2">Uncharacterized protein</fullName>
    </submittedName>
</protein>
<evidence type="ECO:0000313" key="2">
    <source>
        <dbReference type="EMBL" id="MPN20004.1"/>
    </source>
</evidence>
<feature type="region of interest" description="Disordered" evidence="1">
    <location>
        <begin position="1"/>
        <end position="33"/>
    </location>
</feature>
<organism evidence="2">
    <name type="scientific">bioreactor metagenome</name>
    <dbReference type="NCBI Taxonomy" id="1076179"/>
    <lineage>
        <taxon>unclassified sequences</taxon>
        <taxon>metagenomes</taxon>
        <taxon>ecological metagenomes</taxon>
    </lineage>
</organism>
<accession>A0A645G7B7</accession>
<reference evidence="2" key="1">
    <citation type="submission" date="2019-08" db="EMBL/GenBank/DDBJ databases">
        <authorList>
            <person name="Kucharzyk K."/>
            <person name="Murdoch R.W."/>
            <person name="Higgins S."/>
            <person name="Loffler F."/>
        </authorList>
    </citation>
    <scope>NUCLEOTIDE SEQUENCE</scope>
</reference>
<comment type="caution">
    <text evidence="2">The sequence shown here is derived from an EMBL/GenBank/DDBJ whole genome shotgun (WGS) entry which is preliminary data.</text>
</comment>
<proteinExistence type="predicted"/>
<dbReference type="EMBL" id="VSSQ01067656">
    <property type="protein sequence ID" value="MPN20004.1"/>
    <property type="molecule type" value="Genomic_DNA"/>
</dbReference>
<dbReference type="AlphaFoldDB" id="A0A645G7B7"/>
<gene>
    <name evidence="2" type="ORF">SDC9_167380</name>
</gene>
<evidence type="ECO:0000256" key="1">
    <source>
        <dbReference type="SAM" id="MobiDB-lite"/>
    </source>
</evidence>
<name>A0A645G7B7_9ZZZZ</name>
<sequence>MRGRLRLMQAAGKEGVGNTTTGKGGLMSEGIDAEGETRGNNAALAHQIRYRGLGHQTSVRGTGP</sequence>